<evidence type="ECO:0000259" key="8">
    <source>
        <dbReference type="Pfam" id="PF17177"/>
    </source>
</evidence>
<feature type="repeat" description="PPR" evidence="6">
    <location>
        <begin position="401"/>
        <end position="435"/>
    </location>
</feature>
<evidence type="ECO:0000313" key="9">
    <source>
        <dbReference type="EMBL" id="OLQ05782.1"/>
    </source>
</evidence>
<evidence type="ECO:0000256" key="4">
    <source>
        <dbReference type="ARBA" id="ARBA00022737"/>
    </source>
</evidence>
<evidence type="ECO:0000256" key="3">
    <source>
        <dbReference type="ARBA" id="ARBA00020768"/>
    </source>
</evidence>
<evidence type="ECO:0000256" key="6">
    <source>
        <dbReference type="PROSITE-ProRule" id="PRU00708"/>
    </source>
</evidence>
<dbReference type="NCBIfam" id="TIGR00756">
    <property type="entry name" value="PPR"/>
    <property type="match status" value="4"/>
</dbReference>
<dbReference type="PROSITE" id="PS51375">
    <property type="entry name" value="PPR"/>
    <property type="match status" value="5"/>
</dbReference>
<feature type="repeat" description="PPR" evidence="6">
    <location>
        <begin position="224"/>
        <end position="258"/>
    </location>
</feature>
<sequence length="640" mass="69986">MRPASACCSPCTMMSLRLVLQQLCCAHRTDASGHARFLDNRLQGANPALANVRRLSKGFGKVSTPVRIFYQSTGPDADRFDEAFRNSDLKAMVQLMDSKQAIENLLEPKHPWAEDPRTVGVLAALLMGLLASSVGEDDSAIREEVSNAGAIPALVRMLESEESDAEQTAVIALKYLTEDCRQSCRAAFECGAVPKLIKLLEHTLNFEDAEVFFEKISLAGLPRSSWEYAMLVQGWARQGNLQGAQRWLARMVADGYTPPERCYLTLISEHCKAGELSSAESLLSELLRPGYTGKAKTVGCTMLIDAYGKLGKCKEAESVMRRMEECHVKASLVSFGAMIDACAKAGLPEKAFQWHTQMLEEGLPPNVCTFTALINAYAKVGDINGALGVMQSMEAVGVLADTVTYGSLLDACAKQGDPECAQQIFEIMRQQGLQPNIVSYTSLARAYALKGMWCEVEHLGDCLEQDGLFVNDFFLYALLLAYSYAWPKQTARAEASFLRFVQNGKIRINKYILSGLHRAVGRIRTKELVYKTGVDSSECHQCMAELGGISALVGQLDFPLQVGNDHDHDLMLEAVWNLEDMVVDSDGGALEGPVRLAVEAGAVDKLQKLRQAASGELIGALDKLLVTLRQGFVKEAASRS</sequence>
<dbReference type="EMBL" id="LSRX01000175">
    <property type="protein sequence ID" value="OLQ05782.1"/>
    <property type="molecule type" value="Genomic_DNA"/>
</dbReference>
<dbReference type="SUPFAM" id="SSF81901">
    <property type="entry name" value="HCP-like"/>
    <property type="match status" value="1"/>
</dbReference>
<name>A0A1Q9EED6_SYMMI</name>
<feature type="domain" description="PROP1-like PPR" evidence="8">
    <location>
        <begin position="314"/>
        <end position="429"/>
    </location>
</feature>
<proteinExistence type="predicted"/>
<keyword evidence="7" id="KW-0732">Signal</keyword>
<keyword evidence="4" id="KW-0677">Repeat</keyword>
<dbReference type="AlphaFoldDB" id="A0A1Q9EED6"/>
<dbReference type="Pfam" id="PF17177">
    <property type="entry name" value="PPR_long"/>
    <property type="match status" value="1"/>
</dbReference>
<comment type="subcellular location">
    <subcellularLocation>
        <location evidence="1">Cytoplasm</location>
        <location evidence="1">Myofibril</location>
        <location evidence="1">Sarcomere</location>
        <location evidence="1">A band</location>
    </subcellularLocation>
    <subcellularLocation>
        <location evidence="2">Cytoplasm</location>
        <location evidence="2">Myofibril</location>
        <location evidence="2">Sarcomere</location>
        <location evidence="2">Z line</location>
    </subcellularLocation>
</comment>
<dbReference type="PANTHER" id="PTHR47447:SF17">
    <property type="entry name" value="OS12G0638900 PROTEIN"/>
    <property type="match status" value="1"/>
</dbReference>
<feature type="repeat" description="PPR" evidence="6">
    <location>
        <begin position="366"/>
        <end position="400"/>
    </location>
</feature>
<evidence type="ECO:0000256" key="5">
    <source>
        <dbReference type="PROSITE-ProRule" id="PRU00259"/>
    </source>
</evidence>
<feature type="chain" id="PRO_5012435281" description="Protein unc-45 homolog B" evidence="7">
    <location>
        <begin position="27"/>
        <end position="640"/>
    </location>
</feature>
<dbReference type="PROSITE" id="PS50176">
    <property type="entry name" value="ARM_REPEAT"/>
    <property type="match status" value="1"/>
</dbReference>
<dbReference type="SMART" id="SM00185">
    <property type="entry name" value="ARM"/>
    <property type="match status" value="2"/>
</dbReference>
<feature type="repeat" description="PPR" evidence="6">
    <location>
        <begin position="331"/>
        <end position="365"/>
    </location>
</feature>
<feature type="repeat" description="PPR" evidence="6">
    <location>
        <begin position="296"/>
        <end position="330"/>
    </location>
</feature>
<dbReference type="Gene3D" id="1.25.10.10">
    <property type="entry name" value="Leucine-rich Repeat Variant"/>
    <property type="match status" value="2"/>
</dbReference>
<dbReference type="PANTHER" id="PTHR47447">
    <property type="entry name" value="OS03G0856100 PROTEIN"/>
    <property type="match status" value="1"/>
</dbReference>
<feature type="repeat" description="ARM" evidence="5">
    <location>
        <begin position="149"/>
        <end position="177"/>
    </location>
</feature>
<reference evidence="9 10" key="1">
    <citation type="submission" date="2016-02" db="EMBL/GenBank/DDBJ databases">
        <title>Genome analysis of coral dinoflagellate symbionts highlights evolutionary adaptations to a symbiotic lifestyle.</title>
        <authorList>
            <person name="Aranda M."/>
            <person name="Li Y."/>
            <person name="Liew Y.J."/>
            <person name="Baumgarten S."/>
            <person name="Simakov O."/>
            <person name="Wilson M."/>
            <person name="Piel J."/>
            <person name="Ashoor H."/>
            <person name="Bougouffa S."/>
            <person name="Bajic V.B."/>
            <person name="Ryu T."/>
            <person name="Ravasi T."/>
            <person name="Bayer T."/>
            <person name="Micklem G."/>
            <person name="Kim H."/>
            <person name="Bhak J."/>
            <person name="Lajeunesse T.C."/>
            <person name="Voolstra C.R."/>
        </authorList>
    </citation>
    <scope>NUCLEOTIDE SEQUENCE [LARGE SCALE GENOMIC DNA]</scope>
    <source>
        <strain evidence="9 10">CCMP2467</strain>
    </source>
</reference>
<dbReference type="Pfam" id="PF01535">
    <property type="entry name" value="PPR"/>
    <property type="match status" value="1"/>
</dbReference>
<evidence type="ECO:0000256" key="2">
    <source>
        <dbReference type="ARBA" id="ARBA00004216"/>
    </source>
</evidence>
<dbReference type="InterPro" id="IPR011989">
    <property type="entry name" value="ARM-like"/>
</dbReference>
<dbReference type="InterPro" id="IPR033443">
    <property type="entry name" value="PROP1-like_PPR_dom"/>
</dbReference>
<feature type="signal peptide" evidence="7">
    <location>
        <begin position="1"/>
        <end position="26"/>
    </location>
</feature>
<keyword evidence="10" id="KW-1185">Reference proteome</keyword>
<evidence type="ECO:0000313" key="10">
    <source>
        <dbReference type="Proteomes" id="UP000186817"/>
    </source>
</evidence>
<evidence type="ECO:0000256" key="1">
    <source>
        <dbReference type="ARBA" id="ARBA00004161"/>
    </source>
</evidence>
<protein>
    <recommendedName>
        <fullName evidence="3">Protein unc-45 homolog B</fullName>
    </recommendedName>
</protein>
<dbReference type="Proteomes" id="UP000186817">
    <property type="component" value="Unassembled WGS sequence"/>
</dbReference>
<comment type="caution">
    <text evidence="9">The sequence shown here is derived from an EMBL/GenBank/DDBJ whole genome shotgun (WGS) entry which is preliminary data.</text>
</comment>
<dbReference type="InterPro" id="IPR011990">
    <property type="entry name" value="TPR-like_helical_dom_sf"/>
</dbReference>
<dbReference type="InterPro" id="IPR016024">
    <property type="entry name" value="ARM-type_fold"/>
</dbReference>
<dbReference type="InterPro" id="IPR002885">
    <property type="entry name" value="PPR_rpt"/>
</dbReference>
<evidence type="ECO:0000256" key="7">
    <source>
        <dbReference type="SAM" id="SignalP"/>
    </source>
</evidence>
<dbReference type="Gene3D" id="1.25.40.10">
    <property type="entry name" value="Tetratricopeptide repeat domain"/>
    <property type="match status" value="2"/>
</dbReference>
<dbReference type="SUPFAM" id="SSF48371">
    <property type="entry name" value="ARM repeat"/>
    <property type="match status" value="1"/>
</dbReference>
<accession>A0A1Q9EED6</accession>
<organism evidence="9 10">
    <name type="scientific">Symbiodinium microadriaticum</name>
    <name type="common">Dinoflagellate</name>
    <name type="synonym">Zooxanthella microadriatica</name>
    <dbReference type="NCBI Taxonomy" id="2951"/>
    <lineage>
        <taxon>Eukaryota</taxon>
        <taxon>Sar</taxon>
        <taxon>Alveolata</taxon>
        <taxon>Dinophyceae</taxon>
        <taxon>Suessiales</taxon>
        <taxon>Symbiodiniaceae</taxon>
        <taxon>Symbiodinium</taxon>
    </lineage>
</organism>
<dbReference type="InterPro" id="IPR000225">
    <property type="entry name" value="Armadillo"/>
</dbReference>
<gene>
    <name evidence="9" type="ORF">AK812_SmicGene10975</name>
</gene>
<dbReference type="OrthoDB" id="436515at2759"/>